<dbReference type="InterPro" id="IPR011042">
    <property type="entry name" value="6-blade_b-propeller_TolB-like"/>
</dbReference>
<dbReference type="EMBL" id="JAPZBQ010000001">
    <property type="protein sequence ID" value="KAJ5353372.1"/>
    <property type="molecule type" value="Genomic_DNA"/>
</dbReference>
<sequence>MLLSILGPLAGRFLNGTWLENTAVRPNGNLLVADSTGATLWEIVPSTQSTYIAPHLVHHFDGAEDVGGIAEFTPDTYAVIASNSVWKVDLSGTDNVSKPVQIAKSPAGFLNRMAALDGGNVVAISDSQLGVVWYLNAQSGKYSVLHRHETMKAKFDLRILIRTNGSRVLHNQMCYSNTPKQIFCRVQIDTRTGQAMGPYEIISRNTLADDFAVDPPGIGYLTSTISNEIIRVPPGGSHEVVAGLKDSRIWMTPTSAAFGRTKNDRNVLYVTTGGETDLPVNNTASLGGKIMAVPIERQVSILNCCTT</sequence>
<organism evidence="1 2">
    <name type="scientific">Penicillium brevicompactum</name>
    <dbReference type="NCBI Taxonomy" id="5074"/>
    <lineage>
        <taxon>Eukaryota</taxon>
        <taxon>Fungi</taxon>
        <taxon>Dikarya</taxon>
        <taxon>Ascomycota</taxon>
        <taxon>Pezizomycotina</taxon>
        <taxon>Eurotiomycetes</taxon>
        <taxon>Eurotiomycetidae</taxon>
        <taxon>Eurotiales</taxon>
        <taxon>Aspergillaceae</taxon>
        <taxon>Penicillium</taxon>
    </lineage>
</organism>
<proteinExistence type="predicted"/>
<reference evidence="1" key="2">
    <citation type="journal article" date="2023" name="IMA Fungus">
        <title>Comparative genomic study of the Penicillium genus elucidates a diverse pangenome and 15 lateral gene transfer events.</title>
        <authorList>
            <person name="Petersen C."/>
            <person name="Sorensen T."/>
            <person name="Nielsen M.R."/>
            <person name="Sondergaard T.E."/>
            <person name="Sorensen J.L."/>
            <person name="Fitzpatrick D.A."/>
            <person name="Frisvad J.C."/>
            <person name="Nielsen K.L."/>
        </authorList>
    </citation>
    <scope>NUCLEOTIDE SEQUENCE</scope>
    <source>
        <strain evidence="1">IBT 35673</strain>
    </source>
</reference>
<dbReference type="Gene3D" id="2.120.10.30">
    <property type="entry name" value="TolB, C-terminal domain"/>
    <property type="match status" value="1"/>
</dbReference>
<comment type="caution">
    <text evidence="1">The sequence shown here is derived from an EMBL/GenBank/DDBJ whole genome shotgun (WGS) entry which is preliminary data.</text>
</comment>
<evidence type="ECO:0000313" key="2">
    <source>
        <dbReference type="Proteomes" id="UP001147695"/>
    </source>
</evidence>
<dbReference type="PANTHER" id="PTHR42060:SF3">
    <property type="entry name" value="SMP-30_GLUCONOLACTONASE_LRE-LIKE REGION DOMAIN-CONTAINING PROTEIN"/>
    <property type="match status" value="1"/>
</dbReference>
<name>A0A9W9R442_PENBR</name>
<reference evidence="1" key="1">
    <citation type="submission" date="2022-12" db="EMBL/GenBank/DDBJ databases">
        <authorList>
            <person name="Petersen C."/>
        </authorList>
    </citation>
    <scope>NUCLEOTIDE SEQUENCE</scope>
    <source>
        <strain evidence="1">IBT 35673</strain>
    </source>
</reference>
<evidence type="ECO:0000313" key="1">
    <source>
        <dbReference type="EMBL" id="KAJ5353372.1"/>
    </source>
</evidence>
<protein>
    <submittedName>
        <fullName evidence="1">Uncharacterized protein</fullName>
    </submittedName>
</protein>
<accession>A0A9W9R442</accession>
<dbReference type="AlphaFoldDB" id="A0A9W9R442"/>
<gene>
    <name evidence="1" type="ORF">N7452_002346</name>
</gene>
<dbReference type="Proteomes" id="UP001147695">
    <property type="component" value="Unassembled WGS sequence"/>
</dbReference>
<dbReference type="PANTHER" id="PTHR42060">
    <property type="entry name" value="NHL REPEAT-CONTAINING PROTEIN-RELATED"/>
    <property type="match status" value="1"/>
</dbReference>
<dbReference type="InterPro" id="IPR052998">
    <property type="entry name" value="Hetero-Diels-Alderase-like"/>
</dbReference>
<dbReference type="SUPFAM" id="SSF63829">
    <property type="entry name" value="Calcium-dependent phosphotriesterase"/>
    <property type="match status" value="1"/>
</dbReference>